<comment type="caution">
    <text evidence="2">The sequence shown here is derived from an EMBL/GenBank/DDBJ whole genome shotgun (WGS) entry which is preliminary data.</text>
</comment>
<accession>A0A8H7UBG7</accession>
<evidence type="ECO:0000256" key="1">
    <source>
        <dbReference type="SAM" id="MobiDB-lite"/>
    </source>
</evidence>
<reference evidence="2" key="1">
    <citation type="submission" date="2020-12" db="EMBL/GenBank/DDBJ databases">
        <title>Metabolic potential, ecology and presence of endohyphal bacteria is reflected in genomic diversity of Mucoromycotina.</title>
        <authorList>
            <person name="Muszewska A."/>
            <person name="Okrasinska A."/>
            <person name="Steczkiewicz K."/>
            <person name="Drgas O."/>
            <person name="Orlowska M."/>
            <person name="Perlinska-Lenart U."/>
            <person name="Aleksandrzak-Piekarczyk T."/>
            <person name="Szatraj K."/>
            <person name="Zielenkiewicz U."/>
            <person name="Pilsyk S."/>
            <person name="Malc E."/>
            <person name="Mieczkowski P."/>
            <person name="Kruszewska J.S."/>
            <person name="Biernat P."/>
            <person name="Pawlowska J."/>
        </authorList>
    </citation>
    <scope>NUCLEOTIDE SEQUENCE</scope>
    <source>
        <strain evidence="2">WA0000067209</strain>
    </source>
</reference>
<feature type="region of interest" description="Disordered" evidence="1">
    <location>
        <begin position="164"/>
        <end position="184"/>
    </location>
</feature>
<keyword evidence="3" id="KW-1185">Reference proteome</keyword>
<feature type="compositionally biased region" description="Basic and acidic residues" evidence="1">
    <location>
        <begin position="134"/>
        <end position="145"/>
    </location>
</feature>
<sequence>MTVINWVNTWLAKDDQTDTDIEANEILQDEQDGWVHLDVNPQVTVVEDESVNPLSDSIVNVVNLRQQFPSVTTIKKTGASSSGSSASVKPATSSSKVDDKDEFLEQNENNSDTTDEKENAGPRVSNRSQAAQEEPAKKLSRQERRYMERMTKKTITKNVKAATAAQKGKSQHNCVSAARSLTVM</sequence>
<proteinExistence type="predicted"/>
<dbReference type="Proteomes" id="UP000654370">
    <property type="component" value="Unassembled WGS sequence"/>
</dbReference>
<dbReference type="OrthoDB" id="2361502at2759"/>
<feature type="region of interest" description="Disordered" evidence="1">
    <location>
        <begin position="74"/>
        <end position="145"/>
    </location>
</feature>
<name>A0A8H7UBG7_MORIS</name>
<evidence type="ECO:0000313" key="2">
    <source>
        <dbReference type="EMBL" id="KAG2175447.1"/>
    </source>
</evidence>
<evidence type="ECO:0000313" key="3">
    <source>
        <dbReference type="Proteomes" id="UP000654370"/>
    </source>
</evidence>
<dbReference type="EMBL" id="JAEPQZ010000011">
    <property type="protein sequence ID" value="KAG2175447.1"/>
    <property type="molecule type" value="Genomic_DNA"/>
</dbReference>
<dbReference type="AlphaFoldDB" id="A0A8H7UBG7"/>
<organism evidence="2 3">
    <name type="scientific">Mortierella isabellina</name>
    <name type="common">Filamentous fungus</name>
    <name type="synonym">Umbelopsis isabellina</name>
    <dbReference type="NCBI Taxonomy" id="91625"/>
    <lineage>
        <taxon>Eukaryota</taxon>
        <taxon>Fungi</taxon>
        <taxon>Fungi incertae sedis</taxon>
        <taxon>Mucoromycota</taxon>
        <taxon>Mucoromycotina</taxon>
        <taxon>Umbelopsidomycetes</taxon>
        <taxon>Umbelopsidales</taxon>
        <taxon>Umbelopsidaceae</taxon>
        <taxon>Umbelopsis</taxon>
    </lineage>
</organism>
<feature type="compositionally biased region" description="Low complexity" evidence="1">
    <location>
        <begin position="75"/>
        <end position="95"/>
    </location>
</feature>
<gene>
    <name evidence="2" type="ORF">INT43_001094</name>
</gene>
<protein>
    <submittedName>
        <fullName evidence="2">Uncharacterized protein</fullName>
    </submittedName>
</protein>